<dbReference type="InterPro" id="IPR050570">
    <property type="entry name" value="Cell_wall_metabolism_enzyme"/>
</dbReference>
<accession>A0ABT2HVP9</accession>
<dbReference type="SUPFAM" id="SSF51261">
    <property type="entry name" value="Duplicated hybrid motif"/>
    <property type="match status" value="1"/>
</dbReference>
<dbReference type="Gene3D" id="2.70.70.10">
    <property type="entry name" value="Glucose Permease (Domain IIA)"/>
    <property type="match status" value="1"/>
</dbReference>
<evidence type="ECO:0000313" key="4">
    <source>
        <dbReference type="Proteomes" id="UP001525379"/>
    </source>
</evidence>
<keyword evidence="4" id="KW-1185">Reference proteome</keyword>
<dbReference type="InterPro" id="IPR011055">
    <property type="entry name" value="Dup_hybrid_motif"/>
</dbReference>
<feature type="domain" description="M23ase beta-sheet core" evidence="2">
    <location>
        <begin position="240"/>
        <end position="338"/>
    </location>
</feature>
<gene>
    <name evidence="3" type="ORF">M3D15_03475</name>
</gene>
<dbReference type="Proteomes" id="UP001525379">
    <property type="component" value="Unassembled WGS sequence"/>
</dbReference>
<dbReference type="InterPro" id="IPR016047">
    <property type="entry name" value="M23ase_b-sheet_dom"/>
</dbReference>
<feature type="region of interest" description="Disordered" evidence="1">
    <location>
        <begin position="1"/>
        <end position="27"/>
    </location>
</feature>
<name>A0ABT2HVP9_9MICO</name>
<feature type="region of interest" description="Disordered" evidence="1">
    <location>
        <begin position="381"/>
        <end position="408"/>
    </location>
</feature>
<dbReference type="RefSeq" id="WP_260103928.1">
    <property type="nucleotide sequence ID" value="NZ_JALXSQ010000008.1"/>
</dbReference>
<protein>
    <submittedName>
        <fullName evidence="3">M23 family metallopeptidase</fullName>
    </submittedName>
</protein>
<proteinExistence type="predicted"/>
<feature type="region of interest" description="Disordered" evidence="1">
    <location>
        <begin position="84"/>
        <end position="109"/>
    </location>
</feature>
<organism evidence="3 4">
    <name type="scientific">Pseudoclavibacter albus</name>
    <dbReference type="NCBI Taxonomy" id="272241"/>
    <lineage>
        <taxon>Bacteria</taxon>
        <taxon>Bacillati</taxon>
        <taxon>Actinomycetota</taxon>
        <taxon>Actinomycetes</taxon>
        <taxon>Micrococcales</taxon>
        <taxon>Microbacteriaceae</taxon>
        <taxon>Pseudoclavibacter</taxon>
    </lineage>
</organism>
<evidence type="ECO:0000313" key="3">
    <source>
        <dbReference type="EMBL" id="MCT2042400.1"/>
    </source>
</evidence>
<reference evidence="3 4" key="1">
    <citation type="submission" date="2022-04" db="EMBL/GenBank/DDBJ databases">
        <title>Human microbiome associated bacterial genomes.</title>
        <authorList>
            <person name="Sandstrom S."/>
            <person name="Salamzade R."/>
            <person name="Kalan L.R."/>
        </authorList>
    </citation>
    <scope>NUCLEOTIDE SEQUENCE [LARGE SCALE GENOMIC DNA]</scope>
    <source>
        <strain evidence="4">p3-SID1799</strain>
    </source>
</reference>
<dbReference type="Pfam" id="PF01551">
    <property type="entry name" value="Peptidase_M23"/>
    <property type="match status" value="1"/>
</dbReference>
<dbReference type="CDD" id="cd12797">
    <property type="entry name" value="M23_peptidase"/>
    <property type="match status" value="1"/>
</dbReference>
<sequence length="422" mass="44376">MTDITTTEAQPLTRRARREAERQAAASQTVISAASTAFSSRRERRAAEAAQRANAFNVADFLAEAAALKARQQLATRSAEASSSNFVPSGEKVRTGSMRVSPSSLARRPKSATRQLAGFAALGVAASTGVAITVPTLADVANAAVGGANAQAQSLDLHAVVNQSGDSGPEAPQVSRTDTVTVSTMGTATAQQVQNGIKRLDNTTYQNDMTAAVQFPFYTGVEMTDMYGVRNNPTGAGYDFHTGVDFTPGAGTPIAAIADGRVAHVQKVDQGGYGYYVVIEHVIDGQTIFSTYGHMVQDSSPLKVGDKVHVGDLVGLVGTTGRSTGEHLHFEIGIGTQQNHTDPMAWLKAHNNPNTVVSEVTNPVGYDAGTQVVTVTPNQVSDVASQGGSSSYDQSYDGSYQEQSSNGATYTYHSDGTYTYAY</sequence>
<comment type="caution">
    <text evidence="3">The sequence shown here is derived from an EMBL/GenBank/DDBJ whole genome shotgun (WGS) entry which is preliminary data.</text>
</comment>
<evidence type="ECO:0000259" key="2">
    <source>
        <dbReference type="Pfam" id="PF01551"/>
    </source>
</evidence>
<feature type="compositionally biased region" description="Low complexity" evidence="1">
    <location>
        <begin position="385"/>
        <end position="405"/>
    </location>
</feature>
<evidence type="ECO:0000256" key="1">
    <source>
        <dbReference type="SAM" id="MobiDB-lite"/>
    </source>
</evidence>
<dbReference type="EMBL" id="JALXSQ010000008">
    <property type="protein sequence ID" value="MCT2042400.1"/>
    <property type="molecule type" value="Genomic_DNA"/>
</dbReference>
<dbReference type="PANTHER" id="PTHR21666">
    <property type="entry name" value="PEPTIDASE-RELATED"/>
    <property type="match status" value="1"/>
</dbReference>
<dbReference type="PANTHER" id="PTHR21666:SF270">
    <property type="entry name" value="MUREIN HYDROLASE ACTIVATOR ENVC"/>
    <property type="match status" value="1"/>
</dbReference>
<feature type="compositionally biased region" description="Polar residues" evidence="1">
    <location>
        <begin position="1"/>
        <end position="10"/>
    </location>
</feature>